<evidence type="ECO:0000256" key="1">
    <source>
        <dbReference type="SAM" id="Phobius"/>
    </source>
</evidence>
<feature type="transmembrane region" description="Helical" evidence="1">
    <location>
        <begin position="77"/>
        <end position="99"/>
    </location>
</feature>
<dbReference type="EMBL" id="JADYXP020000001">
    <property type="protein sequence ID" value="KAL0132444.1"/>
    <property type="molecule type" value="Genomic_DNA"/>
</dbReference>
<keyword evidence="3" id="KW-1185">Reference proteome</keyword>
<name>A0AAW2GYU5_9HYME</name>
<gene>
    <name evidence="2" type="ORF">PUN28_000289</name>
</gene>
<evidence type="ECO:0000313" key="3">
    <source>
        <dbReference type="Proteomes" id="UP001430953"/>
    </source>
</evidence>
<keyword evidence="1" id="KW-0472">Membrane</keyword>
<keyword evidence="1" id="KW-0812">Transmembrane</keyword>
<dbReference type="AlphaFoldDB" id="A0AAW2GYU5"/>
<accession>A0AAW2GYU5</accession>
<feature type="transmembrane region" description="Helical" evidence="1">
    <location>
        <begin position="111"/>
        <end position="134"/>
    </location>
</feature>
<protein>
    <submittedName>
        <fullName evidence="2">Uncharacterized protein</fullName>
    </submittedName>
</protein>
<proteinExistence type="predicted"/>
<dbReference type="Proteomes" id="UP001430953">
    <property type="component" value="Unassembled WGS sequence"/>
</dbReference>
<comment type="caution">
    <text evidence="2">The sequence shown here is derived from an EMBL/GenBank/DDBJ whole genome shotgun (WGS) entry which is preliminary data.</text>
</comment>
<keyword evidence="1" id="KW-1133">Transmembrane helix</keyword>
<reference evidence="2 3" key="1">
    <citation type="submission" date="2023-03" db="EMBL/GenBank/DDBJ databases">
        <title>High recombination rates correlate with genetic variation in Cardiocondyla obscurior ants.</title>
        <authorList>
            <person name="Errbii M."/>
        </authorList>
    </citation>
    <scope>NUCLEOTIDE SEQUENCE [LARGE SCALE GENOMIC DNA]</scope>
    <source>
        <strain evidence="2">Alpha-2009</strain>
        <tissue evidence="2">Whole body</tissue>
    </source>
</reference>
<sequence length="135" mass="16522">MTAFFFKDDDEIDINLNNKIVKKKKKKKKKNGNLDSIKKIKMLIKHYNIKEHIKHWFQIKIIIHETSYFKYFKSFEYILYNCTKFIYAIFLSNKFQFLLRHVAYRKFQSSNFVLIYLYEKGIFFFPSIIAFLSIS</sequence>
<evidence type="ECO:0000313" key="2">
    <source>
        <dbReference type="EMBL" id="KAL0132444.1"/>
    </source>
</evidence>
<organism evidence="2 3">
    <name type="scientific">Cardiocondyla obscurior</name>
    <dbReference type="NCBI Taxonomy" id="286306"/>
    <lineage>
        <taxon>Eukaryota</taxon>
        <taxon>Metazoa</taxon>
        <taxon>Ecdysozoa</taxon>
        <taxon>Arthropoda</taxon>
        <taxon>Hexapoda</taxon>
        <taxon>Insecta</taxon>
        <taxon>Pterygota</taxon>
        <taxon>Neoptera</taxon>
        <taxon>Endopterygota</taxon>
        <taxon>Hymenoptera</taxon>
        <taxon>Apocrita</taxon>
        <taxon>Aculeata</taxon>
        <taxon>Formicoidea</taxon>
        <taxon>Formicidae</taxon>
        <taxon>Myrmicinae</taxon>
        <taxon>Cardiocondyla</taxon>
    </lineage>
</organism>